<evidence type="ECO:0000256" key="1">
    <source>
        <dbReference type="ARBA" id="ARBA00004123"/>
    </source>
</evidence>
<sequence length="113" mass="13059">MVKTDVMMSLIATESTSIWSTTQRDCHRLATTLAIILSRRRAVSSSIRSKSIFLDNNYPNYSWLLPGWLVEERHMDTGRIYKYFYDPAGSLYYSRAQVLNAWDQSGLVILDDD</sequence>
<evidence type="ECO:0000256" key="5">
    <source>
        <dbReference type="ARBA" id="ARBA00023242"/>
    </source>
</evidence>
<keyword evidence="3" id="KW-0238">DNA-binding</keyword>
<dbReference type="GO" id="GO:0005634">
    <property type="term" value="C:nucleus"/>
    <property type="evidence" value="ECO:0007669"/>
    <property type="project" value="UniProtKB-SubCell"/>
</dbReference>
<evidence type="ECO:0000256" key="2">
    <source>
        <dbReference type="ARBA" id="ARBA00023015"/>
    </source>
</evidence>
<keyword evidence="7" id="KW-1185">Reference proteome</keyword>
<gene>
    <name evidence="6" type="ORF">Dsin_007048</name>
</gene>
<dbReference type="Proteomes" id="UP001281410">
    <property type="component" value="Unassembled WGS sequence"/>
</dbReference>
<evidence type="ECO:0000256" key="4">
    <source>
        <dbReference type="ARBA" id="ARBA00023163"/>
    </source>
</evidence>
<comment type="subcellular location">
    <subcellularLocation>
        <location evidence="1">Nucleus</location>
    </subcellularLocation>
</comment>
<evidence type="ECO:0000256" key="3">
    <source>
        <dbReference type="ARBA" id="ARBA00023125"/>
    </source>
</evidence>
<keyword evidence="4" id="KW-0804">Transcription</keyword>
<keyword evidence="5" id="KW-0539">Nucleus</keyword>
<accession>A0AAE0AZG6</accession>
<reference evidence="6" key="1">
    <citation type="journal article" date="2023" name="Plant J.">
        <title>Genome sequences and population genomics provide insights into the demographic history, inbreeding, and mutation load of two 'living fossil' tree species of Dipteronia.</title>
        <authorList>
            <person name="Feng Y."/>
            <person name="Comes H.P."/>
            <person name="Chen J."/>
            <person name="Zhu S."/>
            <person name="Lu R."/>
            <person name="Zhang X."/>
            <person name="Li P."/>
            <person name="Qiu J."/>
            <person name="Olsen K.M."/>
            <person name="Qiu Y."/>
        </authorList>
    </citation>
    <scope>NUCLEOTIDE SEQUENCE</scope>
    <source>
        <strain evidence="6">NBL</strain>
    </source>
</reference>
<dbReference type="EMBL" id="JANJYJ010000002">
    <property type="protein sequence ID" value="KAK3227186.1"/>
    <property type="molecule type" value="Genomic_DNA"/>
</dbReference>
<dbReference type="GO" id="GO:0003677">
    <property type="term" value="F:DNA binding"/>
    <property type="evidence" value="ECO:0007669"/>
    <property type="project" value="UniProtKB-KW"/>
</dbReference>
<keyword evidence="2" id="KW-0805">Transcription regulation</keyword>
<dbReference type="AlphaFoldDB" id="A0AAE0AZG6"/>
<evidence type="ECO:0000313" key="6">
    <source>
        <dbReference type="EMBL" id="KAK3227186.1"/>
    </source>
</evidence>
<name>A0AAE0AZG6_9ROSI</name>
<proteinExistence type="predicted"/>
<organism evidence="6 7">
    <name type="scientific">Dipteronia sinensis</name>
    <dbReference type="NCBI Taxonomy" id="43782"/>
    <lineage>
        <taxon>Eukaryota</taxon>
        <taxon>Viridiplantae</taxon>
        <taxon>Streptophyta</taxon>
        <taxon>Embryophyta</taxon>
        <taxon>Tracheophyta</taxon>
        <taxon>Spermatophyta</taxon>
        <taxon>Magnoliopsida</taxon>
        <taxon>eudicotyledons</taxon>
        <taxon>Gunneridae</taxon>
        <taxon>Pentapetalae</taxon>
        <taxon>rosids</taxon>
        <taxon>malvids</taxon>
        <taxon>Sapindales</taxon>
        <taxon>Sapindaceae</taxon>
        <taxon>Hippocastanoideae</taxon>
        <taxon>Acereae</taxon>
        <taxon>Dipteronia</taxon>
    </lineage>
</organism>
<evidence type="ECO:0000313" key="7">
    <source>
        <dbReference type="Proteomes" id="UP001281410"/>
    </source>
</evidence>
<dbReference type="SUPFAM" id="SSF54171">
    <property type="entry name" value="DNA-binding domain"/>
    <property type="match status" value="1"/>
</dbReference>
<protein>
    <recommendedName>
        <fullName evidence="8">MBD domain-containing protein</fullName>
    </recommendedName>
</protein>
<dbReference type="InterPro" id="IPR016177">
    <property type="entry name" value="DNA-bd_dom_sf"/>
</dbReference>
<evidence type="ECO:0008006" key="8">
    <source>
        <dbReference type="Google" id="ProtNLM"/>
    </source>
</evidence>
<comment type="caution">
    <text evidence="6">The sequence shown here is derived from an EMBL/GenBank/DDBJ whole genome shotgun (WGS) entry which is preliminary data.</text>
</comment>